<feature type="region of interest" description="Disordered" evidence="1">
    <location>
        <begin position="544"/>
        <end position="575"/>
    </location>
</feature>
<dbReference type="SUPFAM" id="SSF53098">
    <property type="entry name" value="Ribonuclease H-like"/>
    <property type="match status" value="1"/>
</dbReference>
<dbReference type="InterPro" id="IPR000467">
    <property type="entry name" value="G_patch_dom"/>
</dbReference>
<dbReference type="InterPro" id="IPR001584">
    <property type="entry name" value="Integrase_cat-core"/>
</dbReference>
<feature type="compositionally biased region" description="Polar residues" evidence="1">
    <location>
        <begin position="244"/>
        <end position="253"/>
    </location>
</feature>
<feature type="region of interest" description="Disordered" evidence="1">
    <location>
        <begin position="649"/>
        <end position="675"/>
    </location>
</feature>
<dbReference type="Proteomes" id="UP000233551">
    <property type="component" value="Unassembled WGS sequence"/>
</dbReference>
<dbReference type="STRING" id="22663.A0A2I0J869"/>
<protein>
    <submittedName>
        <fullName evidence="4">Uncharacterized protein</fullName>
    </submittedName>
</protein>
<gene>
    <name evidence="4" type="ORF">CRG98_027165</name>
</gene>
<dbReference type="InterPro" id="IPR043502">
    <property type="entry name" value="DNA/RNA_pol_sf"/>
</dbReference>
<evidence type="ECO:0000313" key="5">
    <source>
        <dbReference type="Proteomes" id="UP000233551"/>
    </source>
</evidence>
<dbReference type="CDD" id="cd01647">
    <property type="entry name" value="RT_LTR"/>
    <property type="match status" value="1"/>
</dbReference>
<dbReference type="SUPFAM" id="SSF56672">
    <property type="entry name" value="DNA/RNA polymerases"/>
    <property type="match status" value="1"/>
</dbReference>
<feature type="region of interest" description="Disordered" evidence="1">
    <location>
        <begin position="309"/>
        <end position="333"/>
    </location>
</feature>
<feature type="non-terminal residue" evidence="4">
    <location>
        <position position="1595"/>
    </location>
</feature>
<feature type="region of interest" description="Disordered" evidence="1">
    <location>
        <begin position="233"/>
        <end position="253"/>
    </location>
</feature>
<dbReference type="GO" id="GO:0003676">
    <property type="term" value="F:nucleic acid binding"/>
    <property type="evidence" value="ECO:0007669"/>
    <property type="project" value="InterPro"/>
</dbReference>
<evidence type="ECO:0000256" key="1">
    <source>
        <dbReference type="SAM" id="MobiDB-lite"/>
    </source>
</evidence>
<name>A0A2I0J869_PUNGR</name>
<feature type="domain" description="G-patch" evidence="2">
    <location>
        <begin position="879"/>
        <end position="925"/>
    </location>
</feature>
<dbReference type="Gene3D" id="3.10.10.10">
    <property type="entry name" value="HIV Type 1 Reverse Transcriptase, subunit A, domain 1"/>
    <property type="match status" value="1"/>
</dbReference>
<dbReference type="PANTHER" id="PTHR24559">
    <property type="entry name" value="TRANSPOSON TY3-I GAG-POL POLYPROTEIN"/>
    <property type="match status" value="1"/>
</dbReference>
<reference evidence="4 5" key="1">
    <citation type="submission" date="2017-11" db="EMBL/GenBank/DDBJ databases">
        <title>De-novo sequencing of pomegranate (Punica granatum L.) genome.</title>
        <authorList>
            <person name="Akparov Z."/>
            <person name="Amiraslanov A."/>
            <person name="Hajiyeva S."/>
            <person name="Abbasov M."/>
            <person name="Kaur K."/>
            <person name="Hamwieh A."/>
            <person name="Solovyev V."/>
            <person name="Salamov A."/>
            <person name="Braich B."/>
            <person name="Kosarev P."/>
            <person name="Mahmoud A."/>
            <person name="Hajiyev E."/>
            <person name="Babayeva S."/>
            <person name="Izzatullayeva V."/>
            <person name="Mammadov A."/>
            <person name="Mammadov A."/>
            <person name="Sharifova S."/>
            <person name="Ojaghi J."/>
            <person name="Eynullazada K."/>
            <person name="Bayramov B."/>
            <person name="Abdulazimova A."/>
            <person name="Shahmuradov I."/>
        </authorList>
    </citation>
    <scope>NUCLEOTIDE SEQUENCE [LARGE SCALE GENOMIC DNA]</scope>
    <source>
        <strain evidence="5">cv. AG2017</strain>
        <tissue evidence="4">Leaf</tissue>
    </source>
</reference>
<comment type="caution">
    <text evidence="4">The sequence shown here is derived from an EMBL/GenBank/DDBJ whole genome shotgun (WGS) entry which is preliminary data.</text>
</comment>
<proteinExistence type="predicted"/>
<dbReference type="PROSITE" id="PS50174">
    <property type="entry name" value="G_PATCH"/>
    <property type="match status" value="1"/>
</dbReference>
<dbReference type="GO" id="GO:0015074">
    <property type="term" value="P:DNA integration"/>
    <property type="evidence" value="ECO:0007669"/>
    <property type="project" value="InterPro"/>
</dbReference>
<dbReference type="InterPro" id="IPR012337">
    <property type="entry name" value="RNaseH-like_sf"/>
</dbReference>
<dbReference type="PROSITE" id="PS50994">
    <property type="entry name" value="INTEGRASE"/>
    <property type="match status" value="1"/>
</dbReference>
<organism evidence="4 5">
    <name type="scientific">Punica granatum</name>
    <name type="common">Pomegranate</name>
    <dbReference type="NCBI Taxonomy" id="22663"/>
    <lineage>
        <taxon>Eukaryota</taxon>
        <taxon>Viridiplantae</taxon>
        <taxon>Streptophyta</taxon>
        <taxon>Embryophyta</taxon>
        <taxon>Tracheophyta</taxon>
        <taxon>Spermatophyta</taxon>
        <taxon>Magnoliopsida</taxon>
        <taxon>eudicotyledons</taxon>
        <taxon>Gunneridae</taxon>
        <taxon>Pentapetalae</taxon>
        <taxon>rosids</taxon>
        <taxon>malvids</taxon>
        <taxon>Myrtales</taxon>
        <taxon>Lythraceae</taxon>
        <taxon>Punica</taxon>
    </lineage>
</organism>
<dbReference type="CDD" id="cd09279">
    <property type="entry name" value="RNase_HI_like"/>
    <property type="match status" value="1"/>
</dbReference>
<evidence type="ECO:0000313" key="4">
    <source>
        <dbReference type="EMBL" id="PKI52441.1"/>
    </source>
</evidence>
<dbReference type="InterPro" id="IPR053134">
    <property type="entry name" value="RNA-dir_DNA_polymerase"/>
</dbReference>
<feature type="compositionally biased region" description="Basic residues" evidence="1">
    <location>
        <begin position="311"/>
        <end position="333"/>
    </location>
</feature>
<dbReference type="Pfam" id="PF00078">
    <property type="entry name" value="RVT_1"/>
    <property type="match status" value="1"/>
</dbReference>
<feature type="domain" description="Integrase catalytic" evidence="3">
    <location>
        <begin position="1529"/>
        <end position="1595"/>
    </location>
</feature>
<dbReference type="EMBL" id="PGOL01001932">
    <property type="protein sequence ID" value="PKI52441.1"/>
    <property type="molecule type" value="Genomic_DNA"/>
</dbReference>
<evidence type="ECO:0000259" key="2">
    <source>
        <dbReference type="PROSITE" id="PS50174"/>
    </source>
</evidence>
<dbReference type="InterPro" id="IPR043128">
    <property type="entry name" value="Rev_trsase/Diguanyl_cyclase"/>
</dbReference>
<dbReference type="InterPro" id="IPR036397">
    <property type="entry name" value="RNaseH_sf"/>
</dbReference>
<keyword evidence="5" id="KW-1185">Reference proteome</keyword>
<dbReference type="PANTHER" id="PTHR24559:SF457">
    <property type="entry name" value="RNA-DIRECTED DNA POLYMERASE HOMOLOG"/>
    <property type="match status" value="1"/>
</dbReference>
<accession>A0A2I0J869</accession>
<dbReference type="Gene3D" id="3.30.420.10">
    <property type="entry name" value="Ribonuclease H-like superfamily/Ribonuclease H"/>
    <property type="match status" value="3"/>
</dbReference>
<dbReference type="Gene3D" id="3.30.70.270">
    <property type="match status" value="1"/>
</dbReference>
<sequence length="1595" mass="180120">MDRPAPGLRLEAITPPRQDIMRIWRTLRPVDHAFIQGIIEDVVMFTETPVDWIFLRTATEFWDPEHAVFNFQGTELAPTIEEYTALIQRLRPRPTTSSCLIRSRPSRVSSPLFSAYLLKTSTRSFIKGCPGIVGVPLLSHLGSTLIFPGWVIRQLDGLQDIPAEADRLPFRIQWADSTSTAPARFLQIREIRRQRDASIIQRLYFPEHPTDDERVFSATSAYVARFYARGLAPPQRSHAAPTPRATSTLTPEAESSIQEAMHAELRAIREEQDRLRCELVDSRAEVADYRELQTKLTRARARGRIVPPRAPRLHRGKGRQSTRHPGFHRPKPRRIWMPPHHQYCIRPWLNLSPAHISHRRPSSTGGIPHFRSGPIRATTCFHVGPGCSLYSPSADGFPDLSLFYLAPPPINTTFHEPGTPTHAAQLASLTHFFPEADAEQERRLKRMEETIRALQANDARPDAHYGDYSLFPGMRLPPKFKIPEFKAYEGTTDPRHHLRHYRGKMLQYWKYEEFVIHSFQDSLSGPALDWFMSLSTNTDIARNASHTSGAEHKRNGAGPKANPLPDHGPAQGPSINMITVCTSSEGEGEQAEAAIGFAGIDAPPAPLVIDIPAREPYSDDRIPWTYEGGVGNLEQRFGVMGITRSGRLYENPATTDKGKAPATEVETRPRTLPTPSKKVTEEEAEAFMKIIKASEYKVVEQMAKSPAHISLLALLLNSEPHREALMQVLTAAQVSKGTPPDQIEDTINSIFSNTISFSDDELPSEGCAHSRALHIVCKCNNHIVGRVMVDNGSALNVCPVTTLKQMNVDLNRIRPSKTAKVKFIVEERIITVKGEKDYAIYKETTIPYISVGDDENLPFHSFETISVIRDYGEVGPSRADCMIGKVFLRRNYIPDIGLGARGQGINRPIEVEEYKHRRGLGFRPSCHEIIKARRGNHLHRLATHYGRLNRGIPVLPLSHFFPGPPVIIGSTSDGPSSDFDDTTDALPTVYAVTEEIPSGVHIRPAQENEDLNNWTSVLRYSVVIADEPRILKIGTSLDLSLIHIRMIDFLTRYQEVFAWSYADMPGLDPSIVKHFLPLDTEKFPPKRQQLRQQRASLLLRIKEEVVKQINAGFLEVCNYSEWVANIVPVEKKDGRVRVCVDYRDLNKANPKDNFPLPHIDILVDNTARHAQFSFMDGFSGYNQIRMVEEDKIKTTFTTMWGTFCYHVMPFGLKNAGATYQRAMVTLFHDMMHKEVEVYVDDMIAKSKEGEDHLVNLKRLFDRLKEYKLRLNPANCTFGARSGKLLGFVVSERGIEVDPDKGILQVDDEGEKPGWKMYFDGAVNSTGSGIDAVLISPDGRYYSVAAKIDFLCTNNVAEYEACILGLQAAIDFKTKDAKLVPYHEYLEKLTENFEDISFTYTPRMTNQFADALATLASMVSIMKENLIEPLKIEIAEGPAHCNSIEASEAKPWYEDIKNLLRTGQYPPFADRRDRKTLRRLAIYYFLSGEILYRRSFYSTLLRCIDEHESRRLMGEVYADLINAPPNELRPMTAPWPFSMWGMDVIGPINPKASNGHMFILVAIDDFTKWIEAVTLVSVTAKAVARFLRRDVIARYG</sequence>
<dbReference type="InterPro" id="IPR000477">
    <property type="entry name" value="RT_dom"/>
</dbReference>
<evidence type="ECO:0000259" key="3">
    <source>
        <dbReference type="PROSITE" id="PS50994"/>
    </source>
</evidence>